<dbReference type="EMBL" id="JAMKOV010000012">
    <property type="protein sequence ID" value="KAI8037382.1"/>
    <property type="molecule type" value="Genomic_DNA"/>
</dbReference>
<protein>
    <submittedName>
        <fullName evidence="1">Uncharacterized protein</fullName>
    </submittedName>
</protein>
<gene>
    <name evidence="1" type="ORF">M5D96_009516</name>
</gene>
<keyword evidence="2" id="KW-1185">Reference proteome</keyword>
<comment type="caution">
    <text evidence="1">The sequence shown here is derived from an EMBL/GenBank/DDBJ whole genome shotgun (WGS) entry which is preliminary data.</text>
</comment>
<proteinExistence type="predicted"/>
<evidence type="ECO:0000313" key="2">
    <source>
        <dbReference type="Proteomes" id="UP001059596"/>
    </source>
</evidence>
<accession>A0A9Q0BLY9</accession>
<name>A0A9Q0BLY9_9MUSC</name>
<dbReference type="Proteomes" id="UP001059596">
    <property type="component" value="Unassembled WGS sequence"/>
</dbReference>
<organism evidence="1 2">
    <name type="scientific">Drosophila gunungcola</name>
    <name type="common">fruit fly</name>
    <dbReference type="NCBI Taxonomy" id="103775"/>
    <lineage>
        <taxon>Eukaryota</taxon>
        <taxon>Metazoa</taxon>
        <taxon>Ecdysozoa</taxon>
        <taxon>Arthropoda</taxon>
        <taxon>Hexapoda</taxon>
        <taxon>Insecta</taxon>
        <taxon>Pterygota</taxon>
        <taxon>Neoptera</taxon>
        <taxon>Endopterygota</taxon>
        <taxon>Diptera</taxon>
        <taxon>Brachycera</taxon>
        <taxon>Muscomorpha</taxon>
        <taxon>Ephydroidea</taxon>
        <taxon>Drosophilidae</taxon>
        <taxon>Drosophila</taxon>
        <taxon>Sophophora</taxon>
    </lineage>
</organism>
<reference evidence="1" key="1">
    <citation type="journal article" date="2023" name="Genome Biol. Evol.">
        <title>Long-read-based Genome Assembly of Drosophila gunungcola Reveals Fewer Chemosensory Genes in Flower-breeding Species.</title>
        <authorList>
            <person name="Negi A."/>
            <person name="Liao B.Y."/>
            <person name="Yeh S.D."/>
        </authorList>
    </citation>
    <scope>NUCLEOTIDE SEQUENCE</scope>
    <source>
        <strain evidence="1">Sukarami</strain>
    </source>
</reference>
<feature type="non-terminal residue" evidence="1">
    <location>
        <position position="1"/>
    </location>
</feature>
<dbReference type="AlphaFoldDB" id="A0A9Q0BLY9"/>
<sequence length="69" mass="7829">RSGCPIRVVQFDSNWGLVIFTHPPLFVAPFHFLTSSSLSIVIFIYGDDNEIASQYSSRHPEMPSRCPEM</sequence>
<evidence type="ECO:0000313" key="1">
    <source>
        <dbReference type="EMBL" id="KAI8037382.1"/>
    </source>
</evidence>